<dbReference type="EMBL" id="LXQA010431507">
    <property type="protein sequence ID" value="MCI51413.1"/>
    <property type="molecule type" value="Genomic_DNA"/>
</dbReference>
<evidence type="ECO:0000313" key="1">
    <source>
        <dbReference type="EMBL" id="MCI51413.1"/>
    </source>
</evidence>
<dbReference type="GO" id="GO:0004519">
    <property type="term" value="F:endonuclease activity"/>
    <property type="evidence" value="ECO:0007669"/>
    <property type="project" value="UniProtKB-KW"/>
</dbReference>
<evidence type="ECO:0000313" key="2">
    <source>
        <dbReference type="Proteomes" id="UP000265520"/>
    </source>
</evidence>
<dbReference type="Proteomes" id="UP000265520">
    <property type="component" value="Unassembled WGS sequence"/>
</dbReference>
<reference evidence="1 2" key="1">
    <citation type="journal article" date="2018" name="Front. Plant Sci.">
        <title>Red Clover (Trifolium pratense) and Zigzag Clover (T. medium) - A Picture of Genomic Similarities and Differences.</title>
        <authorList>
            <person name="Dluhosova J."/>
            <person name="Istvanek J."/>
            <person name="Nedelnik J."/>
            <person name="Repkova J."/>
        </authorList>
    </citation>
    <scope>NUCLEOTIDE SEQUENCE [LARGE SCALE GENOMIC DNA]</scope>
    <source>
        <strain evidence="2">cv. 10/8</strain>
        <tissue evidence="1">Leaf</tissue>
    </source>
</reference>
<keyword evidence="2" id="KW-1185">Reference proteome</keyword>
<protein>
    <submittedName>
        <fullName evidence="1">Endonuclease/exonuclease/phosphatase family protein</fullName>
    </submittedName>
</protein>
<dbReference type="GO" id="GO:0004527">
    <property type="term" value="F:exonuclease activity"/>
    <property type="evidence" value="ECO:0007669"/>
    <property type="project" value="UniProtKB-KW"/>
</dbReference>
<keyword evidence="1" id="KW-0540">Nuclease</keyword>
<name>A0A392SRC4_9FABA</name>
<sequence>MALKEWHSSHAQNLSSKIESLKLRLSALDSKGEEVDLSDAELEELHGISSDIHS</sequence>
<keyword evidence="1" id="KW-0269">Exonuclease</keyword>
<proteinExistence type="predicted"/>
<keyword evidence="1" id="KW-0255">Endonuclease</keyword>
<accession>A0A392SRC4</accession>
<keyword evidence="1" id="KW-0378">Hydrolase</keyword>
<comment type="caution">
    <text evidence="1">The sequence shown here is derived from an EMBL/GenBank/DDBJ whole genome shotgun (WGS) entry which is preliminary data.</text>
</comment>
<organism evidence="1 2">
    <name type="scientific">Trifolium medium</name>
    <dbReference type="NCBI Taxonomy" id="97028"/>
    <lineage>
        <taxon>Eukaryota</taxon>
        <taxon>Viridiplantae</taxon>
        <taxon>Streptophyta</taxon>
        <taxon>Embryophyta</taxon>
        <taxon>Tracheophyta</taxon>
        <taxon>Spermatophyta</taxon>
        <taxon>Magnoliopsida</taxon>
        <taxon>eudicotyledons</taxon>
        <taxon>Gunneridae</taxon>
        <taxon>Pentapetalae</taxon>
        <taxon>rosids</taxon>
        <taxon>fabids</taxon>
        <taxon>Fabales</taxon>
        <taxon>Fabaceae</taxon>
        <taxon>Papilionoideae</taxon>
        <taxon>50 kb inversion clade</taxon>
        <taxon>NPAAA clade</taxon>
        <taxon>Hologalegina</taxon>
        <taxon>IRL clade</taxon>
        <taxon>Trifolieae</taxon>
        <taxon>Trifolium</taxon>
    </lineage>
</organism>
<dbReference type="AlphaFoldDB" id="A0A392SRC4"/>
<feature type="non-terminal residue" evidence="1">
    <location>
        <position position="54"/>
    </location>
</feature>